<name>A0A8J6C1P6_ELECQ</name>
<dbReference type="AlphaFoldDB" id="A0A8J6C1P6"/>
<reference evidence="1" key="1">
    <citation type="thesis" date="2020" institute="ProQuest LLC" country="789 East Eisenhower Parkway, Ann Arbor, MI, USA">
        <title>Comparative Genomics and Chromosome Evolution.</title>
        <authorList>
            <person name="Mudd A.B."/>
        </authorList>
    </citation>
    <scope>NUCLEOTIDE SEQUENCE</scope>
    <source>
        <strain evidence="1">HN-11 Male</strain>
        <tissue evidence="1">Kidney and liver</tissue>
    </source>
</reference>
<protein>
    <submittedName>
        <fullName evidence="1">Uncharacterized protein</fullName>
    </submittedName>
</protein>
<keyword evidence="2" id="KW-1185">Reference proteome</keyword>
<dbReference type="Proteomes" id="UP000770717">
    <property type="component" value="Unassembled WGS sequence"/>
</dbReference>
<sequence length="85" mass="9340">SSDTGEQTNDALTDIEQLYVNESLPPAGSKNLIQTKLDVAPGSKSGHIFSYQLVLKKSQTDVSLPFLTFSGKKSLFSTNQLRFNF</sequence>
<organism evidence="1 2">
    <name type="scientific">Eleutherodactylus coqui</name>
    <name type="common">Puerto Rican coqui</name>
    <dbReference type="NCBI Taxonomy" id="57060"/>
    <lineage>
        <taxon>Eukaryota</taxon>
        <taxon>Metazoa</taxon>
        <taxon>Chordata</taxon>
        <taxon>Craniata</taxon>
        <taxon>Vertebrata</taxon>
        <taxon>Euteleostomi</taxon>
        <taxon>Amphibia</taxon>
        <taxon>Batrachia</taxon>
        <taxon>Anura</taxon>
        <taxon>Neobatrachia</taxon>
        <taxon>Hyloidea</taxon>
        <taxon>Eleutherodactylidae</taxon>
        <taxon>Eleutherodactylinae</taxon>
        <taxon>Eleutherodactylus</taxon>
        <taxon>Eleutherodactylus</taxon>
    </lineage>
</organism>
<accession>A0A8J6C1P6</accession>
<evidence type="ECO:0000313" key="1">
    <source>
        <dbReference type="EMBL" id="KAG9460252.1"/>
    </source>
</evidence>
<dbReference type="EMBL" id="WNTK01093844">
    <property type="protein sequence ID" value="KAG9460252.1"/>
    <property type="molecule type" value="Genomic_DNA"/>
</dbReference>
<dbReference type="OrthoDB" id="9894316at2759"/>
<gene>
    <name evidence="1" type="ORF">GDO78_023077</name>
</gene>
<comment type="caution">
    <text evidence="1">The sequence shown here is derived from an EMBL/GenBank/DDBJ whole genome shotgun (WGS) entry which is preliminary data.</text>
</comment>
<feature type="non-terminal residue" evidence="1">
    <location>
        <position position="85"/>
    </location>
</feature>
<proteinExistence type="predicted"/>
<evidence type="ECO:0000313" key="2">
    <source>
        <dbReference type="Proteomes" id="UP000770717"/>
    </source>
</evidence>